<name>A0ABV8U5K5_9PROT</name>
<feature type="domain" description="Phytase-like" evidence="1">
    <location>
        <begin position="78"/>
        <end position="316"/>
    </location>
</feature>
<organism evidence="2 3">
    <name type="scientific">Kordiimonas lipolytica</name>
    <dbReference type="NCBI Taxonomy" id="1662421"/>
    <lineage>
        <taxon>Bacteria</taxon>
        <taxon>Pseudomonadati</taxon>
        <taxon>Pseudomonadota</taxon>
        <taxon>Alphaproteobacteria</taxon>
        <taxon>Kordiimonadales</taxon>
        <taxon>Kordiimonadaceae</taxon>
        <taxon>Kordiimonas</taxon>
    </lineage>
</organism>
<comment type="caution">
    <text evidence="2">The sequence shown here is derived from an EMBL/GenBank/DDBJ whole genome shotgun (WGS) entry which is preliminary data.</text>
</comment>
<dbReference type="RefSeq" id="WP_068151061.1">
    <property type="nucleotide sequence ID" value="NZ_JBHSCR010000001.1"/>
</dbReference>
<reference evidence="3" key="1">
    <citation type="journal article" date="2019" name="Int. J. Syst. Evol. Microbiol.">
        <title>The Global Catalogue of Microorganisms (GCM) 10K type strain sequencing project: providing services to taxonomists for standard genome sequencing and annotation.</title>
        <authorList>
            <consortium name="The Broad Institute Genomics Platform"/>
            <consortium name="The Broad Institute Genome Sequencing Center for Infectious Disease"/>
            <person name="Wu L."/>
            <person name="Ma J."/>
        </authorList>
    </citation>
    <scope>NUCLEOTIDE SEQUENCE [LARGE SCALE GENOMIC DNA]</scope>
    <source>
        <strain evidence="3">CGMCC 1.15304</strain>
    </source>
</reference>
<evidence type="ECO:0000259" key="1">
    <source>
        <dbReference type="Pfam" id="PF13449"/>
    </source>
</evidence>
<protein>
    <submittedName>
        <fullName evidence="2">Esterase-like activity of phytase family protein</fullName>
    </submittedName>
</protein>
<keyword evidence="3" id="KW-1185">Reference proteome</keyword>
<dbReference type="InterPro" id="IPR014567">
    <property type="entry name" value="UCP031900"/>
</dbReference>
<proteinExistence type="predicted"/>
<dbReference type="InterPro" id="IPR027372">
    <property type="entry name" value="Phytase-like_dom"/>
</dbReference>
<dbReference type="Proteomes" id="UP001595776">
    <property type="component" value="Unassembled WGS sequence"/>
</dbReference>
<accession>A0ABV8U5K5</accession>
<evidence type="ECO:0000313" key="3">
    <source>
        <dbReference type="Proteomes" id="UP001595776"/>
    </source>
</evidence>
<gene>
    <name evidence="2" type="ORF">ACFO5Q_01265</name>
</gene>
<dbReference type="SUPFAM" id="SSF82171">
    <property type="entry name" value="DPP6 N-terminal domain-like"/>
    <property type="match status" value="1"/>
</dbReference>
<dbReference type="Pfam" id="PF13449">
    <property type="entry name" value="Phytase-like"/>
    <property type="match status" value="1"/>
</dbReference>
<sequence length="331" mass="35271">MKQHRSNILLALVLVVAGLAFVFKSQLLAPDLGEALAAPAGIELRATPVPLNEADPGQKRVGALTYVAGWALTSPHDRFGGLSGLTISEDGKLVAISDQGDWFIAGFNPATSEPVTDAELVPFDLNIPEDSKKKFDAEGLVRAGDGFLVSFEQRHRLEMARPGGIPTPWAPAAIMDFAGITENGGMEAISWTQDGRLLAFAERGVDVNGLSRVWLVGEDGVDLLSFKRPKNFAPTDAALLPNGDILLLTRFYSVVDGVAIKLLRISAEDIRPGATLVGTELAHLSPPLTVDNLEGLDVGVAPDGTTLVYMLSDDNFSSSQRTLLLMFALEG</sequence>
<dbReference type="EMBL" id="JBHSCR010000001">
    <property type="protein sequence ID" value="MFC4346472.1"/>
    <property type="molecule type" value="Genomic_DNA"/>
</dbReference>
<evidence type="ECO:0000313" key="2">
    <source>
        <dbReference type="EMBL" id="MFC4346472.1"/>
    </source>
</evidence>
<dbReference type="PIRSF" id="PIRSF031900">
    <property type="entry name" value="UCP031900"/>
    <property type="match status" value="1"/>
</dbReference>